<name>A0A5J4JG71_9BACI</name>
<sequence length="54" mass="6061">MSSYSENLGPAQKTKPGTFPRLSLNFRLYQYYILIAVDEKNSVLIFVMAAESGT</sequence>
<proteinExistence type="predicted"/>
<gene>
    <name evidence="1" type="ORF">BpJC7_06210</name>
</gene>
<evidence type="ECO:0000313" key="2">
    <source>
        <dbReference type="Proteomes" id="UP000391919"/>
    </source>
</evidence>
<reference evidence="1 2" key="1">
    <citation type="submission" date="2019-09" db="EMBL/GenBank/DDBJ databases">
        <title>Draft genome sequence of Bacillus sp. JC-7.</title>
        <authorList>
            <person name="Tanaka N."/>
            <person name="Shiwa Y."/>
            <person name="Fujita N."/>
            <person name="Tanasupawat S."/>
        </authorList>
    </citation>
    <scope>NUCLEOTIDE SEQUENCE [LARGE SCALE GENOMIC DNA]</scope>
    <source>
        <strain evidence="1 2">JC-7</strain>
    </source>
</reference>
<evidence type="ECO:0000313" key="1">
    <source>
        <dbReference type="EMBL" id="GER69318.1"/>
    </source>
</evidence>
<dbReference type="AlphaFoldDB" id="A0A5J4JG71"/>
<comment type="caution">
    <text evidence="1">The sequence shown here is derived from an EMBL/GenBank/DDBJ whole genome shotgun (WGS) entry which is preliminary data.</text>
</comment>
<keyword evidence="2" id="KW-1185">Reference proteome</keyword>
<dbReference type="EMBL" id="BKZQ01000005">
    <property type="protein sequence ID" value="GER69318.1"/>
    <property type="molecule type" value="Genomic_DNA"/>
</dbReference>
<dbReference type="Proteomes" id="UP000391919">
    <property type="component" value="Unassembled WGS sequence"/>
</dbReference>
<organism evidence="1 2">
    <name type="scientific">Weizmannia acidilactici</name>
    <dbReference type="NCBI Taxonomy" id="2607726"/>
    <lineage>
        <taxon>Bacteria</taxon>
        <taxon>Bacillati</taxon>
        <taxon>Bacillota</taxon>
        <taxon>Bacilli</taxon>
        <taxon>Bacillales</taxon>
        <taxon>Bacillaceae</taxon>
        <taxon>Heyndrickxia</taxon>
    </lineage>
</organism>
<accession>A0A5J4JG71</accession>
<protein>
    <submittedName>
        <fullName evidence="1">Uncharacterized protein</fullName>
    </submittedName>
</protein>